<name>A0A1A7WAX6_9TELE</name>
<dbReference type="InterPro" id="IPR009906">
    <property type="entry name" value="D-Glu_cyclase"/>
</dbReference>
<dbReference type="GO" id="GO:0006536">
    <property type="term" value="P:glutamate metabolic process"/>
    <property type="evidence" value="ECO:0007669"/>
    <property type="project" value="TreeGrafter"/>
</dbReference>
<accession>A0A1A7WAX6</accession>
<reference evidence="4" key="2">
    <citation type="submission" date="2016-06" db="EMBL/GenBank/DDBJ databases">
        <title>The genome of a short-lived fish provides insights into sex chromosome evolution and the genetic control of aging.</title>
        <authorList>
            <person name="Reichwald K."/>
            <person name="Felder M."/>
            <person name="Petzold A."/>
            <person name="Koch P."/>
            <person name="Groth M."/>
            <person name="Platzer M."/>
        </authorList>
    </citation>
    <scope>NUCLEOTIDE SEQUENCE</scope>
    <source>
        <tissue evidence="4">Brain</tissue>
    </source>
</reference>
<dbReference type="EMBL" id="HADX01015775">
    <property type="protein sequence ID" value="SBP38007.1"/>
    <property type="molecule type" value="Transcribed_RNA"/>
</dbReference>
<evidence type="ECO:0000256" key="2">
    <source>
        <dbReference type="ARBA" id="ARBA00023239"/>
    </source>
</evidence>
<dbReference type="Gene3D" id="3.30.2040.10">
    <property type="entry name" value="PSTPO5379-like domain"/>
    <property type="match status" value="1"/>
</dbReference>
<evidence type="ECO:0000313" key="4">
    <source>
        <dbReference type="EMBL" id="SBP02988.1"/>
    </source>
</evidence>
<gene>
    <name evidence="4" type="primary">C17H14ORF159</name>
</gene>
<dbReference type="Gene3D" id="3.40.1640.10">
    <property type="entry name" value="PSTPO5379-like"/>
    <property type="match status" value="1"/>
</dbReference>
<dbReference type="AlphaFoldDB" id="A0A1A7WAX6"/>
<protein>
    <submittedName>
        <fullName evidence="4">Chromosome 14 open reading frame 159</fullName>
    </submittedName>
</protein>
<dbReference type="PANTHER" id="PTHR32022">
    <property type="entry name" value="D-GLUTAMATE CYCLASE, MITOCHONDRIAL"/>
    <property type="match status" value="1"/>
</dbReference>
<dbReference type="Pfam" id="PF07286">
    <property type="entry name" value="D-Glu_cyclase"/>
    <property type="match status" value="1"/>
</dbReference>
<evidence type="ECO:0000259" key="3">
    <source>
        <dbReference type="Pfam" id="PF14336"/>
    </source>
</evidence>
<evidence type="ECO:0000256" key="1">
    <source>
        <dbReference type="ARBA" id="ARBA00007896"/>
    </source>
</evidence>
<feature type="domain" description="D-glutamate cyclase-like C-terminal" evidence="3">
    <location>
        <begin position="315"/>
        <end position="628"/>
    </location>
</feature>
<dbReference type="Gene3D" id="3.90.1640.20">
    <property type="entry name" value="TON_0340"/>
    <property type="match status" value="1"/>
</dbReference>
<dbReference type="InterPro" id="IPR025504">
    <property type="entry name" value="GLUCM_C"/>
</dbReference>
<dbReference type="FunFam" id="3.30.2040.10:FF:000001">
    <property type="entry name" value="D-glutamate cyclase, mitochondrial"/>
    <property type="match status" value="1"/>
</dbReference>
<dbReference type="FunFam" id="3.40.1640.10:FF:000001">
    <property type="entry name" value="D-glutamate cyclase, mitochondrial"/>
    <property type="match status" value="1"/>
</dbReference>
<dbReference type="SUPFAM" id="SSF160920">
    <property type="entry name" value="PSTPO5379-like"/>
    <property type="match status" value="1"/>
</dbReference>
<dbReference type="GO" id="GO:0047820">
    <property type="term" value="F:D-glutamate cyclase activity"/>
    <property type="evidence" value="ECO:0007669"/>
    <property type="project" value="TreeGrafter"/>
</dbReference>
<keyword evidence="2" id="KW-0456">Lyase</keyword>
<dbReference type="EMBL" id="HADW01001588">
    <property type="protein sequence ID" value="SBP02988.1"/>
    <property type="molecule type" value="Transcribed_RNA"/>
</dbReference>
<comment type="similarity">
    <text evidence="1">Belongs to the D-glutamate cyclase family.</text>
</comment>
<organism evidence="4">
    <name type="scientific">Iconisemion striatum</name>
    <dbReference type="NCBI Taxonomy" id="60296"/>
    <lineage>
        <taxon>Eukaryota</taxon>
        <taxon>Metazoa</taxon>
        <taxon>Chordata</taxon>
        <taxon>Craniata</taxon>
        <taxon>Vertebrata</taxon>
        <taxon>Euteleostomi</taxon>
        <taxon>Actinopterygii</taxon>
        <taxon>Neopterygii</taxon>
        <taxon>Teleostei</taxon>
        <taxon>Neoteleostei</taxon>
        <taxon>Acanthomorphata</taxon>
        <taxon>Ovalentaria</taxon>
        <taxon>Atherinomorphae</taxon>
        <taxon>Cyprinodontiformes</taxon>
        <taxon>Nothobranchiidae</taxon>
        <taxon>Iconisemion</taxon>
    </lineage>
</organism>
<dbReference type="Pfam" id="PF14336">
    <property type="entry name" value="GLUCM-like_C"/>
    <property type="match status" value="1"/>
</dbReference>
<dbReference type="InterPro" id="IPR038021">
    <property type="entry name" value="Putative_hydro-lyase"/>
</dbReference>
<dbReference type="PANTHER" id="PTHR32022:SF10">
    <property type="entry name" value="D-GLUTAMATE CYCLASE, MITOCHONDRIAL"/>
    <property type="match status" value="1"/>
</dbReference>
<sequence length="643" mass="69302">MLSAGRVTRCSLRVSRCIFSSSRNKGYQQANVVILPSHLANDFEAFCRSNPAPLPLLYHSQSGETSCDPLATDADVRSDIPQYCVYEEGRLVETVSSLQSYTGHSTTGSALQDVKRGSLSDMVSFYLGCSFGFEGKLKEAGIPVRNVDQGRNVSMYRTSVPCVPSGVFCCPLVVTMRPVPAGFLDAAAEVTHLNPLAHGAPVHIGDPALLGIRDLSKPDYGEPVELHPGDVPVFWACGVTAIEAIIHSRPPLAFSHSPGCMFLCDIPDSSIRTLPSDSPPTESDPGQAPICLPISHNPLFYSLVSKSAAANIRQLEEIIIEDPGQRGIRALFVQDELLRSCLALSHSSSVAITTGFPTHYMHSPPDETDGPPGAIAMATMLLSLGKQVTLLTDSRALEMNEAMVAEAVRRGVLKAAIPVVGFKDGGPQSALHFLCHHGDPSRPRYDHLVAIERSGRAEDGNYYNMRAINIKHLVDPIDDLFIAAKEIPGITTTGIGDGGNELGMGKVKEKVKTLMPKGDLIACSVPADFAITAGVSNWGGYAVACGLYLLNTCSSHQRYLRRGLGLDPVVSREQLQDWSTNLPSVQKEESFLATLVRLGIRSGKTGNLAMEVDGLTFHPTHSEMISKLLEATLDPRTQNRPAW</sequence>
<reference evidence="4" key="1">
    <citation type="submission" date="2016-05" db="EMBL/GenBank/DDBJ databases">
        <authorList>
            <person name="Lavstsen T."/>
            <person name="Jespersen J.S."/>
        </authorList>
    </citation>
    <scope>NUCLEOTIDE SEQUENCE</scope>
    <source>
        <tissue evidence="4">Brain</tissue>
    </source>
</reference>
<proteinExistence type="inferred from homology"/>